<accession>A0ABW1DPC7</accession>
<dbReference type="RefSeq" id="WP_380051062.1">
    <property type="nucleotide sequence ID" value="NZ_JBHSOH010000030.1"/>
</dbReference>
<proteinExistence type="predicted"/>
<comment type="caution">
    <text evidence="1">The sequence shown here is derived from an EMBL/GenBank/DDBJ whole genome shotgun (WGS) entry which is preliminary data.</text>
</comment>
<dbReference type="GO" id="GO:0016787">
    <property type="term" value="F:hydrolase activity"/>
    <property type="evidence" value="ECO:0007669"/>
    <property type="project" value="UniProtKB-KW"/>
</dbReference>
<gene>
    <name evidence="1" type="ORF">ACFPQ6_15445</name>
</gene>
<protein>
    <submittedName>
        <fullName evidence="1">Glycosyl hydrolase</fullName>
    </submittedName>
</protein>
<dbReference type="SUPFAM" id="SSF51126">
    <property type="entry name" value="Pectin lyase-like"/>
    <property type="match status" value="1"/>
</dbReference>
<dbReference type="EMBL" id="JBHSOH010000030">
    <property type="protein sequence ID" value="MFC5849699.1"/>
    <property type="molecule type" value="Genomic_DNA"/>
</dbReference>
<sequence length="398" mass="42392">AGDGISYDHADWVTPVLTCSGTADTAGSIVYSGPITITKGGTYSGNWETTTNKTAVYIATKEPVIIENSNIRSRGNLISGFSNNLTVRNVRGYALNPNVAGKVAGRAINAEEVVNLRVENSFFSGTTGIYVRKFLGNTAQGDGIRILRNQFRNTDGRVSDGNGGYTDQHSVVQAILFNDVKRMPNAEIAWNEIINEPGKSRTEENINFYTSSGTPQNPIRVHNNYIQGAYSARPTTDSSYPGGGILVGDGVVSDPLDSGYTEVYNNQVVGTTNHGISIDGGTGSNVHDNRVVGSGLTPDGQRLPAANVGLYVWDLAGGQKLSPATFGSNRMVNNVVGWTRVGADGKTSNNPTWFPDCGVNGTVCTGNQNLGTVTLAMEQQEYQLWQNKLSASNVKVGP</sequence>
<evidence type="ECO:0000313" key="2">
    <source>
        <dbReference type="Proteomes" id="UP001595979"/>
    </source>
</evidence>
<keyword evidence="2" id="KW-1185">Reference proteome</keyword>
<organism evidence="1 2">
    <name type="scientific">Deinococcus petrolearius</name>
    <dbReference type="NCBI Taxonomy" id="1751295"/>
    <lineage>
        <taxon>Bacteria</taxon>
        <taxon>Thermotogati</taxon>
        <taxon>Deinococcota</taxon>
        <taxon>Deinococci</taxon>
        <taxon>Deinococcales</taxon>
        <taxon>Deinococcaceae</taxon>
        <taxon>Deinococcus</taxon>
    </lineage>
</organism>
<dbReference type="InterPro" id="IPR011050">
    <property type="entry name" value="Pectin_lyase_fold/virulence"/>
</dbReference>
<feature type="non-terminal residue" evidence="1">
    <location>
        <position position="1"/>
    </location>
</feature>
<dbReference type="InterPro" id="IPR006626">
    <property type="entry name" value="PbH1"/>
</dbReference>
<dbReference type="SMART" id="SM00710">
    <property type="entry name" value="PbH1"/>
    <property type="match status" value="5"/>
</dbReference>
<reference evidence="2" key="1">
    <citation type="journal article" date="2019" name="Int. J. Syst. Evol. Microbiol.">
        <title>The Global Catalogue of Microorganisms (GCM) 10K type strain sequencing project: providing services to taxonomists for standard genome sequencing and annotation.</title>
        <authorList>
            <consortium name="The Broad Institute Genomics Platform"/>
            <consortium name="The Broad Institute Genome Sequencing Center for Infectious Disease"/>
            <person name="Wu L."/>
            <person name="Ma J."/>
        </authorList>
    </citation>
    <scope>NUCLEOTIDE SEQUENCE [LARGE SCALE GENOMIC DNA]</scope>
    <source>
        <strain evidence="2">CGMCC 1.15053</strain>
    </source>
</reference>
<name>A0ABW1DPC7_9DEIO</name>
<evidence type="ECO:0000313" key="1">
    <source>
        <dbReference type="EMBL" id="MFC5849699.1"/>
    </source>
</evidence>
<keyword evidence="1" id="KW-0378">Hydrolase</keyword>
<dbReference type="Proteomes" id="UP001595979">
    <property type="component" value="Unassembled WGS sequence"/>
</dbReference>